<dbReference type="InterPro" id="IPR029787">
    <property type="entry name" value="Nucleotide_cyclase"/>
</dbReference>
<proteinExistence type="predicted"/>
<reference evidence="2" key="1">
    <citation type="submission" date="2020-02" db="EMBL/GenBank/DDBJ databases">
        <authorList>
            <person name="Meier V. D."/>
        </authorList>
    </citation>
    <scope>NUCLEOTIDE SEQUENCE</scope>
    <source>
        <strain evidence="2">AVDCRST_MAG86</strain>
    </source>
</reference>
<feature type="domain" description="GGDEF" evidence="1">
    <location>
        <begin position="17"/>
        <end position="149"/>
    </location>
</feature>
<dbReference type="PROSITE" id="PS50887">
    <property type="entry name" value="GGDEF"/>
    <property type="match status" value="1"/>
</dbReference>
<dbReference type="Gene3D" id="3.30.70.270">
    <property type="match status" value="1"/>
</dbReference>
<dbReference type="EMBL" id="CADCWP010000364">
    <property type="protein sequence ID" value="CAA9588608.1"/>
    <property type="molecule type" value="Genomic_DNA"/>
</dbReference>
<organism evidence="2">
    <name type="scientific">uncultured Truepera sp</name>
    <dbReference type="NCBI Taxonomy" id="543023"/>
    <lineage>
        <taxon>Bacteria</taxon>
        <taxon>Thermotogati</taxon>
        <taxon>Deinococcota</taxon>
        <taxon>Deinococci</taxon>
        <taxon>Trueperales</taxon>
        <taxon>Trueperaceae</taxon>
        <taxon>Truepera</taxon>
        <taxon>environmental samples</taxon>
    </lineage>
</organism>
<evidence type="ECO:0000259" key="1">
    <source>
        <dbReference type="PROSITE" id="PS50887"/>
    </source>
</evidence>
<dbReference type="SUPFAM" id="SSF55073">
    <property type="entry name" value="Nucleotide cyclase"/>
    <property type="match status" value="1"/>
</dbReference>
<accession>A0A6J4VYT6</accession>
<sequence length="149" mass="16243">MGRLERAVSYPERDPAFRFAVLYIDLDGFKAVNDILGHGIGDNLLVTVARQLERRVRGSDTVARLGGGEFVILFEHLAHIGAPAQLAERVLRDLTISLNVAGREVGVAASIGIVLSGRHLHARDLLDAADKAMYQAKAAGRARYHVFDD</sequence>
<dbReference type="PANTHER" id="PTHR46663">
    <property type="entry name" value="DIGUANYLATE CYCLASE DGCT-RELATED"/>
    <property type="match status" value="1"/>
</dbReference>
<evidence type="ECO:0000313" key="2">
    <source>
        <dbReference type="EMBL" id="CAA9588608.1"/>
    </source>
</evidence>
<dbReference type="NCBIfam" id="TIGR00254">
    <property type="entry name" value="GGDEF"/>
    <property type="match status" value="1"/>
</dbReference>
<dbReference type="SMART" id="SM00267">
    <property type="entry name" value="GGDEF"/>
    <property type="match status" value="1"/>
</dbReference>
<dbReference type="CDD" id="cd01949">
    <property type="entry name" value="GGDEF"/>
    <property type="match status" value="1"/>
</dbReference>
<dbReference type="AlphaFoldDB" id="A0A6J4VYT6"/>
<protein>
    <submittedName>
        <fullName evidence="2">Diguanylate cyclase/phosphodiesterase (GGDEF &amp; EAL domains) with PAS/PAC sensor(S)</fullName>
    </submittedName>
</protein>
<gene>
    <name evidence="2" type="ORF">AVDCRST_MAG86-4156</name>
</gene>
<dbReference type="InterPro" id="IPR052163">
    <property type="entry name" value="DGC-Regulatory_Protein"/>
</dbReference>
<dbReference type="InterPro" id="IPR043128">
    <property type="entry name" value="Rev_trsase/Diguanyl_cyclase"/>
</dbReference>
<name>A0A6J4VYT6_9DEIN</name>
<dbReference type="PANTHER" id="PTHR46663:SF2">
    <property type="entry name" value="GGDEF DOMAIN-CONTAINING PROTEIN"/>
    <property type="match status" value="1"/>
</dbReference>
<dbReference type="Pfam" id="PF00990">
    <property type="entry name" value="GGDEF"/>
    <property type="match status" value="1"/>
</dbReference>
<dbReference type="InterPro" id="IPR000160">
    <property type="entry name" value="GGDEF_dom"/>
</dbReference>